<dbReference type="EMBL" id="ML121582">
    <property type="protein sequence ID" value="RPB19868.1"/>
    <property type="molecule type" value="Genomic_DNA"/>
</dbReference>
<dbReference type="STRING" id="1051890.A0A3N4LDT4"/>
<keyword evidence="3" id="KW-1185">Reference proteome</keyword>
<dbReference type="AlphaFoldDB" id="A0A3N4LDT4"/>
<name>A0A3N4LDT4_9PEZI</name>
<feature type="region of interest" description="Disordered" evidence="1">
    <location>
        <begin position="125"/>
        <end position="155"/>
    </location>
</feature>
<evidence type="ECO:0000313" key="2">
    <source>
        <dbReference type="EMBL" id="RPB19868.1"/>
    </source>
</evidence>
<evidence type="ECO:0000313" key="3">
    <source>
        <dbReference type="Proteomes" id="UP000267821"/>
    </source>
</evidence>
<reference evidence="2 3" key="1">
    <citation type="journal article" date="2018" name="Nat. Ecol. Evol.">
        <title>Pezizomycetes genomes reveal the molecular basis of ectomycorrhizal truffle lifestyle.</title>
        <authorList>
            <person name="Murat C."/>
            <person name="Payen T."/>
            <person name="Noel B."/>
            <person name="Kuo A."/>
            <person name="Morin E."/>
            <person name="Chen J."/>
            <person name="Kohler A."/>
            <person name="Krizsan K."/>
            <person name="Balestrini R."/>
            <person name="Da Silva C."/>
            <person name="Montanini B."/>
            <person name="Hainaut M."/>
            <person name="Levati E."/>
            <person name="Barry K.W."/>
            <person name="Belfiori B."/>
            <person name="Cichocki N."/>
            <person name="Clum A."/>
            <person name="Dockter R.B."/>
            <person name="Fauchery L."/>
            <person name="Guy J."/>
            <person name="Iotti M."/>
            <person name="Le Tacon F."/>
            <person name="Lindquist E.A."/>
            <person name="Lipzen A."/>
            <person name="Malagnac F."/>
            <person name="Mello A."/>
            <person name="Molinier V."/>
            <person name="Miyauchi S."/>
            <person name="Poulain J."/>
            <person name="Riccioni C."/>
            <person name="Rubini A."/>
            <person name="Sitrit Y."/>
            <person name="Splivallo R."/>
            <person name="Traeger S."/>
            <person name="Wang M."/>
            <person name="Zifcakova L."/>
            <person name="Wipf D."/>
            <person name="Zambonelli A."/>
            <person name="Paolocci F."/>
            <person name="Nowrousian M."/>
            <person name="Ottonello S."/>
            <person name="Baldrian P."/>
            <person name="Spatafora J.W."/>
            <person name="Henrissat B."/>
            <person name="Nagy L.G."/>
            <person name="Aury J.M."/>
            <person name="Wincker P."/>
            <person name="Grigoriev I.V."/>
            <person name="Bonfante P."/>
            <person name="Martin F.M."/>
        </authorList>
    </citation>
    <scope>NUCLEOTIDE SEQUENCE [LARGE SCALE GENOMIC DNA]</scope>
    <source>
        <strain evidence="2 3">ATCC MYA-4762</strain>
    </source>
</reference>
<dbReference type="Proteomes" id="UP000267821">
    <property type="component" value="Unassembled WGS sequence"/>
</dbReference>
<dbReference type="OrthoDB" id="2537141at2759"/>
<gene>
    <name evidence="2" type="ORF">L211DRAFT_587886</name>
</gene>
<organism evidence="2 3">
    <name type="scientific">Terfezia boudieri ATCC MYA-4762</name>
    <dbReference type="NCBI Taxonomy" id="1051890"/>
    <lineage>
        <taxon>Eukaryota</taxon>
        <taxon>Fungi</taxon>
        <taxon>Dikarya</taxon>
        <taxon>Ascomycota</taxon>
        <taxon>Pezizomycotina</taxon>
        <taxon>Pezizomycetes</taxon>
        <taxon>Pezizales</taxon>
        <taxon>Pezizaceae</taxon>
        <taxon>Terfezia</taxon>
    </lineage>
</organism>
<dbReference type="InParanoid" id="A0A3N4LDT4"/>
<feature type="region of interest" description="Disordered" evidence="1">
    <location>
        <begin position="211"/>
        <end position="237"/>
    </location>
</feature>
<evidence type="ECO:0000256" key="1">
    <source>
        <dbReference type="SAM" id="MobiDB-lite"/>
    </source>
</evidence>
<proteinExistence type="predicted"/>
<accession>A0A3N4LDT4</accession>
<feature type="compositionally biased region" description="Polar residues" evidence="1">
    <location>
        <begin position="226"/>
        <end position="237"/>
    </location>
</feature>
<feature type="region of interest" description="Disordered" evidence="1">
    <location>
        <begin position="65"/>
        <end position="90"/>
    </location>
</feature>
<protein>
    <submittedName>
        <fullName evidence="2">Uncharacterized protein</fullName>
    </submittedName>
</protein>
<sequence>MSLTSRALANLRNDHRQADVSRYVAEQIVLRNRQENLGDFDWHKANLDLLRDELQICETITDNTLKQPDRKPRHVSRSSSSTHKLCPSSHEVMTCTTHNTSKVAELSYQKQARQKMREDPVHISMASSRTSRGTGKRTSRTISGSKAKKAKRVKRLVESSTVEDITGNRTRLTLKPHHSLGLFKNGRASAQVNKRGLPDLTFCEMAFLQGGDKHKSSSGEQSESSNTPEPSKTPSYFSSITNTVATDIDGYQRMFRLFDPHSVDQLSASVVPSVTNLVVHTTDEIPIQQTAQESYPCNSPPHVPPEAPSLTERNNITNVEWSRECQLAVNSEESYEEGPAKEEKKPLSIPQQAQLGMSLKLHCGEVSRPLEIPGGMAACQVEGVPHDHISSEDLTCQRIKVPNASIKRDIRSPSPLSSLLHACDDLLSHQMPLSTKFLRASSPIRDRRTELWSSPLPLALRPVPCQSAEIHQEDTSILMEYSTTDGVQNQPQPTLQWHMRKPSENSTELYSFAGIHNQHGPGFPDYAESRMEVAYPPYTVEFSPFIDDEIYACNSDYGGDNSDWNTVLENDSTQRAECSRAILGAGVDRDDAPDTEGCHGQLVDIRSSYRSLSPIELEEGLGDSMEDNAHISTFCWRPYWRT</sequence>